<reference evidence="2 3" key="1">
    <citation type="submission" date="2018-01" db="EMBL/GenBank/DDBJ databases">
        <title>Genomic Encyclopedia of Type Strains, Phase III (KMG-III): the genomes of soil and plant-associated and newly described type strains.</title>
        <authorList>
            <person name="Whitman W."/>
        </authorList>
    </citation>
    <scope>NUCLEOTIDE SEQUENCE [LARGE SCALE GENOMIC DNA]</scope>
    <source>
        <strain evidence="2 3">HKI456</strain>
    </source>
</reference>
<feature type="region of interest" description="Disordered" evidence="1">
    <location>
        <begin position="1"/>
        <end position="32"/>
    </location>
</feature>
<feature type="compositionally biased region" description="Polar residues" evidence="1">
    <location>
        <begin position="1"/>
        <end position="11"/>
    </location>
</feature>
<evidence type="ECO:0000313" key="2">
    <source>
        <dbReference type="EMBL" id="PPB84534.1"/>
    </source>
</evidence>
<dbReference type="EMBL" id="PRDW01000003">
    <property type="protein sequence ID" value="PPB84534.1"/>
    <property type="molecule type" value="Genomic_DNA"/>
</dbReference>
<evidence type="ECO:0000313" key="3">
    <source>
        <dbReference type="Proteomes" id="UP000243096"/>
    </source>
</evidence>
<proteinExistence type="predicted"/>
<dbReference type="AlphaFoldDB" id="A0A2P5KCV4"/>
<keyword evidence="3" id="KW-1185">Reference proteome</keyword>
<name>A0A2P5KCV4_9BURK</name>
<accession>A0A2P5KCV4</accession>
<sequence>MPKKFSQSNQAKAKLKRRDDVSDQLDDEVTEPAVPGAQAVQKFFSNRRHPGFSEDTASYEEKGAIGELTVRQEGSYANLSEAKLKEKILSIDKNLEANSFESATSFFRAMTENEFEILNESNIEESSRGNGKGYYGLSNGIRYVYENYFKDDNSHLVEFYVKNFGGGEEKSSFLDLLREKVESNIKGSENITEGEKGKIDIGVNVKAENRAVSIGLGPKGTQVSIKNIPLKKAQQINKSVHNHLARALKNLIDENKVGYQLIASLSTHGNKPMTSGNLGRTAKRSAKGPEASGSARL</sequence>
<comment type="caution">
    <text evidence="2">The sequence shown here is derived from an EMBL/GenBank/DDBJ whole genome shotgun (WGS) entry which is preliminary data.</text>
</comment>
<dbReference type="RefSeq" id="WP_146063980.1">
    <property type="nucleotide sequence ID" value="NZ_CP062178.1"/>
</dbReference>
<dbReference type="OrthoDB" id="9819558at2"/>
<feature type="compositionally biased region" description="Polar residues" evidence="1">
    <location>
        <begin position="268"/>
        <end position="278"/>
    </location>
</feature>
<feature type="region of interest" description="Disordered" evidence="1">
    <location>
        <begin position="268"/>
        <end position="297"/>
    </location>
</feature>
<protein>
    <submittedName>
        <fullName evidence="2">Uncharacterized protein</fullName>
    </submittedName>
</protein>
<gene>
    <name evidence="2" type="ORF">B0O95_103226</name>
</gene>
<dbReference type="Proteomes" id="UP000243096">
    <property type="component" value="Unassembled WGS sequence"/>
</dbReference>
<evidence type="ECO:0000256" key="1">
    <source>
        <dbReference type="SAM" id="MobiDB-lite"/>
    </source>
</evidence>
<organism evidence="2 3">
    <name type="scientific">Mycetohabitans endofungorum</name>
    <dbReference type="NCBI Taxonomy" id="417203"/>
    <lineage>
        <taxon>Bacteria</taxon>
        <taxon>Pseudomonadati</taxon>
        <taxon>Pseudomonadota</taxon>
        <taxon>Betaproteobacteria</taxon>
        <taxon>Burkholderiales</taxon>
        <taxon>Burkholderiaceae</taxon>
        <taxon>Mycetohabitans</taxon>
    </lineage>
</organism>